<dbReference type="Proteomes" id="UP000799291">
    <property type="component" value="Unassembled WGS sequence"/>
</dbReference>
<protein>
    <submittedName>
        <fullName evidence="2">Alpha/beta-hydrolase</fullName>
    </submittedName>
</protein>
<name>A0A6G1IN38_9PLEO</name>
<dbReference type="GO" id="GO:0016787">
    <property type="term" value="F:hydrolase activity"/>
    <property type="evidence" value="ECO:0007669"/>
    <property type="project" value="UniProtKB-KW"/>
</dbReference>
<dbReference type="AlphaFoldDB" id="A0A6G1IN38"/>
<proteinExistence type="predicted"/>
<evidence type="ECO:0000259" key="1">
    <source>
        <dbReference type="Pfam" id="PF12697"/>
    </source>
</evidence>
<evidence type="ECO:0000313" key="3">
    <source>
        <dbReference type="Proteomes" id="UP000799291"/>
    </source>
</evidence>
<evidence type="ECO:0000313" key="2">
    <source>
        <dbReference type="EMBL" id="KAF2679400.1"/>
    </source>
</evidence>
<dbReference type="InterPro" id="IPR029058">
    <property type="entry name" value="AB_hydrolase_fold"/>
</dbReference>
<dbReference type="Pfam" id="PF12697">
    <property type="entry name" value="Abhydrolase_6"/>
    <property type="match status" value="1"/>
</dbReference>
<dbReference type="Gene3D" id="3.40.50.1820">
    <property type="entry name" value="alpha/beta hydrolase"/>
    <property type="match status" value="1"/>
</dbReference>
<gene>
    <name evidence="2" type="ORF">K458DRAFT_115931</name>
</gene>
<dbReference type="SUPFAM" id="SSF53474">
    <property type="entry name" value="alpha/beta-Hydrolases"/>
    <property type="match status" value="1"/>
</dbReference>
<dbReference type="PANTHER" id="PTHR37017">
    <property type="entry name" value="AB HYDROLASE-1 DOMAIN-CONTAINING PROTEIN-RELATED"/>
    <property type="match status" value="1"/>
</dbReference>
<dbReference type="InterPro" id="IPR052897">
    <property type="entry name" value="Sec-Metab_Biosynth_Hydrolase"/>
</dbReference>
<feature type="domain" description="AB hydrolase-1" evidence="1">
    <location>
        <begin position="8"/>
        <end position="245"/>
    </location>
</feature>
<dbReference type="InterPro" id="IPR000073">
    <property type="entry name" value="AB_hydrolase_1"/>
</dbReference>
<keyword evidence="3" id="KW-1185">Reference proteome</keyword>
<accession>A0A6G1IN38</accession>
<dbReference type="EMBL" id="MU005603">
    <property type="protein sequence ID" value="KAF2679400.1"/>
    <property type="molecule type" value="Genomic_DNA"/>
</dbReference>
<reference evidence="2" key="1">
    <citation type="journal article" date="2020" name="Stud. Mycol.">
        <title>101 Dothideomycetes genomes: a test case for predicting lifestyles and emergence of pathogens.</title>
        <authorList>
            <person name="Haridas S."/>
            <person name="Albert R."/>
            <person name="Binder M."/>
            <person name="Bloem J."/>
            <person name="Labutti K."/>
            <person name="Salamov A."/>
            <person name="Andreopoulos B."/>
            <person name="Baker S."/>
            <person name="Barry K."/>
            <person name="Bills G."/>
            <person name="Bluhm B."/>
            <person name="Cannon C."/>
            <person name="Castanera R."/>
            <person name="Culley D."/>
            <person name="Daum C."/>
            <person name="Ezra D."/>
            <person name="Gonzalez J."/>
            <person name="Henrissat B."/>
            <person name="Kuo A."/>
            <person name="Liang C."/>
            <person name="Lipzen A."/>
            <person name="Lutzoni F."/>
            <person name="Magnuson J."/>
            <person name="Mondo S."/>
            <person name="Nolan M."/>
            <person name="Ohm R."/>
            <person name="Pangilinan J."/>
            <person name="Park H.-J."/>
            <person name="Ramirez L."/>
            <person name="Alfaro M."/>
            <person name="Sun H."/>
            <person name="Tritt A."/>
            <person name="Yoshinaga Y."/>
            <person name="Zwiers L.-H."/>
            <person name="Turgeon B."/>
            <person name="Goodwin S."/>
            <person name="Spatafora J."/>
            <person name="Crous P."/>
            <person name="Grigoriev I."/>
        </authorList>
    </citation>
    <scope>NUCLEOTIDE SEQUENCE</scope>
    <source>
        <strain evidence="2">CBS 122367</strain>
    </source>
</reference>
<dbReference type="PANTHER" id="PTHR37017:SF13">
    <property type="entry name" value="AB HYDROLASE-1 DOMAIN-CONTAINING PROTEIN"/>
    <property type="match status" value="1"/>
</dbReference>
<organism evidence="2 3">
    <name type="scientific">Lentithecium fluviatile CBS 122367</name>
    <dbReference type="NCBI Taxonomy" id="1168545"/>
    <lineage>
        <taxon>Eukaryota</taxon>
        <taxon>Fungi</taxon>
        <taxon>Dikarya</taxon>
        <taxon>Ascomycota</taxon>
        <taxon>Pezizomycotina</taxon>
        <taxon>Dothideomycetes</taxon>
        <taxon>Pleosporomycetidae</taxon>
        <taxon>Pleosporales</taxon>
        <taxon>Massarineae</taxon>
        <taxon>Lentitheciaceae</taxon>
        <taxon>Lentithecium</taxon>
    </lineage>
</organism>
<keyword evidence="2" id="KW-0378">Hydrolase</keyword>
<dbReference type="OrthoDB" id="1263307at2759"/>
<sequence length="253" mass="27334">MAASKVAFLFVPGSWCPGYYFHKVSSKLEAQGYTAISVNLPSVGRKDLIPGLEDDAAHVRSEATAFLDAGKDVVIVGNSYGGFVTLEACKGLPRKLDDASKEGSGILKHIVTINSPLAQKGQSMQDLVGDQAPIPKDSTDPWIEPVPGELGYRVLFGSLNEEEGMKYAGMVQAQCIKPLLEPLTFVGYEEVGCTAVISGKDLAFKKEKQFELFEKAAQRAKAMRKVVLEEGDHVPMLGFPDDIVRVCLEVAAL</sequence>